<accession>A0A832J2B9</accession>
<dbReference type="EMBL" id="DRNF01000074">
    <property type="protein sequence ID" value="HHJ80200.1"/>
    <property type="molecule type" value="Genomic_DNA"/>
</dbReference>
<dbReference type="Pfam" id="PF13185">
    <property type="entry name" value="GAF_2"/>
    <property type="match status" value="1"/>
</dbReference>
<dbReference type="Gene3D" id="3.30.450.40">
    <property type="match status" value="1"/>
</dbReference>
<evidence type="ECO:0000256" key="1">
    <source>
        <dbReference type="ARBA" id="ARBA00001946"/>
    </source>
</evidence>
<protein>
    <recommendedName>
        <fullName evidence="2">diguanylate cyclase</fullName>
        <ecNumber evidence="2">2.7.7.65</ecNumber>
    </recommendedName>
</protein>
<dbReference type="InterPro" id="IPR000160">
    <property type="entry name" value="GGDEF_dom"/>
</dbReference>
<feature type="domain" description="GGDEF" evidence="4">
    <location>
        <begin position="165"/>
        <end position="300"/>
    </location>
</feature>
<comment type="catalytic activity">
    <reaction evidence="3">
        <text>2 GTP = 3',3'-c-di-GMP + 2 diphosphate</text>
        <dbReference type="Rhea" id="RHEA:24898"/>
        <dbReference type="ChEBI" id="CHEBI:33019"/>
        <dbReference type="ChEBI" id="CHEBI:37565"/>
        <dbReference type="ChEBI" id="CHEBI:58805"/>
        <dbReference type="EC" id="2.7.7.65"/>
    </reaction>
</comment>
<sequence length="308" mass="34283">TNAEAITIRVFNIETGFLEIAHSSGVTENFINQAPIRVGEGIIGNTVLENKPFSTPDATQEALCKNTDFARSEGIKAMMCVPMNSKENTIGCITVYRKTNNEFAEHDLMLLSIFSAEAVEAIEKARLIAELKKQATTDPLTGLFNKRAIIEKLQSEIDRSKRHKHSTAILFIDIDNFKTYNDSDGHLMGDKLLHDFTALLHKHCRTEDLLGRFGGDEFIVIAPQSSLTGALSLAKKLCKEVEQYDFISSNMNQPFKTTCSIGIALYPEHSDNYEDLMEKADKALFISKRGGRNRATVWQENTDNTAGA</sequence>
<dbReference type="GO" id="GO:0005886">
    <property type="term" value="C:plasma membrane"/>
    <property type="evidence" value="ECO:0007669"/>
    <property type="project" value="TreeGrafter"/>
</dbReference>
<proteinExistence type="predicted"/>
<dbReference type="AlphaFoldDB" id="A0A832J2B9"/>
<dbReference type="Pfam" id="PF00990">
    <property type="entry name" value="GGDEF"/>
    <property type="match status" value="1"/>
</dbReference>
<dbReference type="PANTHER" id="PTHR45138">
    <property type="entry name" value="REGULATORY COMPONENTS OF SENSORY TRANSDUCTION SYSTEM"/>
    <property type="match status" value="1"/>
</dbReference>
<dbReference type="GO" id="GO:0052621">
    <property type="term" value="F:diguanylate cyclase activity"/>
    <property type="evidence" value="ECO:0007669"/>
    <property type="project" value="UniProtKB-EC"/>
</dbReference>
<evidence type="ECO:0000256" key="3">
    <source>
        <dbReference type="ARBA" id="ARBA00034247"/>
    </source>
</evidence>
<feature type="non-terminal residue" evidence="5">
    <location>
        <position position="1"/>
    </location>
</feature>
<comment type="cofactor">
    <cofactor evidence="1">
        <name>Mg(2+)</name>
        <dbReference type="ChEBI" id="CHEBI:18420"/>
    </cofactor>
</comment>
<organism evidence="5">
    <name type="scientific">Candidatus Tenderia electrophaga</name>
    <dbReference type="NCBI Taxonomy" id="1748243"/>
    <lineage>
        <taxon>Bacteria</taxon>
        <taxon>Pseudomonadati</taxon>
        <taxon>Pseudomonadota</taxon>
        <taxon>Gammaproteobacteria</taxon>
        <taxon>Candidatus Tenderiales</taxon>
        <taxon>Candidatus Tenderiaceae</taxon>
        <taxon>Candidatus Tenderia</taxon>
    </lineage>
</organism>
<dbReference type="EC" id="2.7.7.65" evidence="2"/>
<dbReference type="PANTHER" id="PTHR45138:SF9">
    <property type="entry name" value="DIGUANYLATE CYCLASE DGCM-RELATED"/>
    <property type="match status" value="1"/>
</dbReference>
<dbReference type="SMART" id="SM00065">
    <property type="entry name" value="GAF"/>
    <property type="match status" value="1"/>
</dbReference>
<dbReference type="SUPFAM" id="SSF55781">
    <property type="entry name" value="GAF domain-like"/>
    <property type="match status" value="1"/>
</dbReference>
<evidence type="ECO:0000313" key="5">
    <source>
        <dbReference type="EMBL" id="HHJ80200.1"/>
    </source>
</evidence>
<dbReference type="InterPro" id="IPR029016">
    <property type="entry name" value="GAF-like_dom_sf"/>
</dbReference>
<dbReference type="NCBIfam" id="TIGR00254">
    <property type="entry name" value="GGDEF"/>
    <property type="match status" value="1"/>
</dbReference>
<comment type="caution">
    <text evidence="5">The sequence shown here is derived from an EMBL/GenBank/DDBJ whole genome shotgun (WGS) entry which is preliminary data.</text>
</comment>
<dbReference type="InterPro" id="IPR003018">
    <property type="entry name" value="GAF"/>
</dbReference>
<dbReference type="InterPro" id="IPR050469">
    <property type="entry name" value="Diguanylate_Cyclase"/>
</dbReference>
<reference evidence="5" key="1">
    <citation type="journal article" date="2020" name="mSystems">
        <title>Genome- and Community-Level Interaction Insights into Carbon Utilization and Element Cycling Functions of Hydrothermarchaeota in Hydrothermal Sediment.</title>
        <authorList>
            <person name="Zhou Z."/>
            <person name="Liu Y."/>
            <person name="Xu W."/>
            <person name="Pan J."/>
            <person name="Luo Z.H."/>
            <person name="Li M."/>
        </authorList>
    </citation>
    <scope>NUCLEOTIDE SEQUENCE [LARGE SCALE GENOMIC DNA]</scope>
    <source>
        <strain evidence="5">HyVt-505</strain>
    </source>
</reference>
<dbReference type="PROSITE" id="PS50887">
    <property type="entry name" value="GGDEF"/>
    <property type="match status" value="1"/>
</dbReference>
<dbReference type="GO" id="GO:1902201">
    <property type="term" value="P:negative regulation of bacterial-type flagellum-dependent cell motility"/>
    <property type="evidence" value="ECO:0007669"/>
    <property type="project" value="TreeGrafter"/>
</dbReference>
<evidence type="ECO:0000259" key="4">
    <source>
        <dbReference type="PROSITE" id="PS50887"/>
    </source>
</evidence>
<dbReference type="InterPro" id="IPR043128">
    <property type="entry name" value="Rev_trsase/Diguanyl_cyclase"/>
</dbReference>
<dbReference type="Gene3D" id="3.30.70.270">
    <property type="match status" value="1"/>
</dbReference>
<dbReference type="CDD" id="cd01949">
    <property type="entry name" value="GGDEF"/>
    <property type="match status" value="1"/>
</dbReference>
<evidence type="ECO:0000256" key="2">
    <source>
        <dbReference type="ARBA" id="ARBA00012528"/>
    </source>
</evidence>
<dbReference type="InterPro" id="IPR029787">
    <property type="entry name" value="Nucleotide_cyclase"/>
</dbReference>
<name>A0A832J2B9_9GAMM</name>
<gene>
    <name evidence="5" type="ORF">ENJ65_01050</name>
</gene>
<dbReference type="GO" id="GO:0043709">
    <property type="term" value="P:cell adhesion involved in single-species biofilm formation"/>
    <property type="evidence" value="ECO:0007669"/>
    <property type="project" value="TreeGrafter"/>
</dbReference>
<dbReference type="FunFam" id="3.30.70.270:FF:000001">
    <property type="entry name" value="Diguanylate cyclase domain protein"/>
    <property type="match status" value="1"/>
</dbReference>
<dbReference type="SMART" id="SM00267">
    <property type="entry name" value="GGDEF"/>
    <property type="match status" value="1"/>
</dbReference>
<dbReference type="Proteomes" id="UP000885832">
    <property type="component" value="Unassembled WGS sequence"/>
</dbReference>
<dbReference type="SUPFAM" id="SSF55073">
    <property type="entry name" value="Nucleotide cyclase"/>
    <property type="match status" value="1"/>
</dbReference>